<organism evidence="6 7">
    <name type="scientific">Litoreibacter roseus</name>
    <dbReference type="NCBI Taxonomy" id="2601869"/>
    <lineage>
        <taxon>Bacteria</taxon>
        <taxon>Pseudomonadati</taxon>
        <taxon>Pseudomonadota</taxon>
        <taxon>Alphaproteobacteria</taxon>
        <taxon>Rhodobacterales</taxon>
        <taxon>Roseobacteraceae</taxon>
        <taxon>Litoreibacter</taxon>
    </lineage>
</organism>
<comment type="caution">
    <text evidence="6">The sequence shown here is derived from an EMBL/GenBank/DDBJ whole genome shotgun (WGS) entry which is preliminary data.</text>
</comment>
<evidence type="ECO:0000256" key="1">
    <source>
        <dbReference type="ARBA" id="ARBA00004370"/>
    </source>
</evidence>
<feature type="transmembrane region" description="Helical" evidence="5">
    <location>
        <begin position="65"/>
        <end position="89"/>
    </location>
</feature>
<proteinExistence type="predicted"/>
<accession>A0A6N6JKB5</accession>
<dbReference type="RefSeq" id="WP_159808111.1">
    <property type="nucleotide sequence ID" value="NZ_BLJE01000003.1"/>
</dbReference>
<evidence type="ECO:0008006" key="8">
    <source>
        <dbReference type="Google" id="ProtNLM"/>
    </source>
</evidence>
<feature type="transmembrane region" description="Helical" evidence="5">
    <location>
        <begin position="101"/>
        <end position="130"/>
    </location>
</feature>
<evidence type="ECO:0000256" key="4">
    <source>
        <dbReference type="ARBA" id="ARBA00023136"/>
    </source>
</evidence>
<protein>
    <recommendedName>
        <fullName evidence="8">MAPEG family protein</fullName>
    </recommendedName>
</protein>
<evidence type="ECO:0000256" key="3">
    <source>
        <dbReference type="ARBA" id="ARBA00022989"/>
    </source>
</evidence>
<dbReference type="OrthoDB" id="7743618at2"/>
<dbReference type="SUPFAM" id="SSF161084">
    <property type="entry name" value="MAPEG domain-like"/>
    <property type="match status" value="1"/>
</dbReference>
<dbReference type="Proteomes" id="UP000436822">
    <property type="component" value="Unassembled WGS sequence"/>
</dbReference>
<gene>
    <name evidence="6" type="ORF">KIN_27920</name>
</gene>
<evidence type="ECO:0000256" key="5">
    <source>
        <dbReference type="SAM" id="Phobius"/>
    </source>
</evidence>
<evidence type="ECO:0000313" key="7">
    <source>
        <dbReference type="Proteomes" id="UP000436822"/>
    </source>
</evidence>
<dbReference type="InterPro" id="IPR001129">
    <property type="entry name" value="Membr-assoc_MAPEG"/>
</dbReference>
<dbReference type="GO" id="GO:0016020">
    <property type="term" value="C:membrane"/>
    <property type="evidence" value="ECO:0007669"/>
    <property type="project" value="UniProtKB-SubCell"/>
</dbReference>
<name>A0A6N6JKB5_9RHOB</name>
<evidence type="ECO:0000256" key="2">
    <source>
        <dbReference type="ARBA" id="ARBA00022692"/>
    </source>
</evidence>
<keyword evidence="4 5" id="KW-0472">Membrane</keyword>
<sequence>MTPELTMMLTALLLLAVLTNVVQMAALVASHGVGGMLRSRDNVPVPKPGFAGRTDRAIENLKENLLFFLPLCLMTAILGISNGWTVGGAQIFVAARAAHAVLYLIGVPGLRSVAFGVGTAGLVLMVIGLLNPA</sequence>
<dbReference type="Pfam" id="PF01124">
    <property type="entry name" value="MAPEG"/>
    <property type="match status" value="1"/>
</dbReference>
<evidence type="ECO:0000313" key="6">
    <source>
        <dbReference type="EMBL" id="GFE65718.1"/>
    </source>
</evidence>
<comment type="subcellular location">
    <subcellularLocation>
        <location evidence="1">Membrane</location>
    </subcellularLocation>
</comment>
<dbReference type="AlphaFoldDB" id="A0A6N6JKB5"/>
<reference evidence="6 7" key="1">
    <citation type="submission" date="2019-12" db="EMBL/GenBank/DDBJ databases">
        <title>Litoreibacter badius sp. nov., a novel bacteriochlorophyll a-containing bacterium in the genus Litoreibacter.</title>
        <authorList>
            <person name="Kanamuro M."/>
            <person name="Takabe Y."/>
            <person name="Mori K."/>
            <person name="Takaichi S."/>
            <person name="Hanada S."/>
        </authorList>
    </citation>
    <scope>NUCLEOTIDE SEQUENCE [LARGE SCALE GENOMIC DNA]</scope>
    <source>
        <strain evidence="6 7">K6</strain>
    </source>
</reference>
<dbReference type="Gene3D" id="1.20.120.550">
    <property type="entry name" value="Membrane associated eicosanoid/glutathione metabolism-like domain"/>
    <property type="match status" value="1"/>
</dbReference>
<keyword evidence="2 5" id="KW-0812">Transmembrane</keyword>
<dbReference type="EMBL" id="BLJE01000003">
    <property type="protein sequence ID" value="GFE65718.1"/>
    <property type="molecule type" value="Genomic_DNA"/>
</dbReference>
<dbReference type="InterPro" id="IPR023352">
    <property type="entry name" value="MAPEG-like_dom_sf"/>
</dbReference>
<keyword evidence="7" id="KW-1185">Reference proteome</keyword>
<keyword evidence="3 5" id="KW-1133">Transmembrane helix</keyword>